<keyword evidence="3" id="KW-1185">Reference proteome</keyword>
<organism evidence="2 3">
    <name type="scientific">Companilactobacillus allii</name>
    <dbReference type="NCBI Taxonomy" id="1847728"/>
    <lineage>
        <taxon>Bacteria</taxon>
        <taxon>Bacillati</taxon>
        <taxon>Bacillota</taxon>
        <taxon>Bacilli</taxon>
        <taxon>Lactobacillales</taxon>
        <taxon>Lactobacillaceae</taxon>
        <taxon>Companilactobacillus</taxon>
    </lineage>
</organism>
<dbReference type="Proteomes" id="UP000187499">
    <property type="component" value="Chromosome"/>
</dbReference>
<reference evidence="3" key="1">
    <citation type="submission" date="2016-12" db="EMBL/GenBank/DDBJ databases">
        <authorList>
            <person name="Jung M.Y."/>
            <person name="Lee S.H."/>
        </authorList>
    </citation>
    <scope>NUCLEOTIDE SEQUENCE [LARGE SCALE GENOMIC DNA]</scope>
    <source>
        <strain evidence="3">WiKim39</strain>
    </source>
</reference>
<keyword evidence="1" id="KW-0472">Membrane</keyword>
<dbReference type="AlphaFoldDB" id="A0A1P8PZJ4"/>
<keyword evidence="1" id="KW-0812">Transmembrane</keyword>
<sequence>MYFSPGFLQNSLYIVAILLIITTTLVFIYKVKHGIGPFDRLFALSVIMLINILYSILQGFINLPYMLSTIITGGLSLIAFGYVVIILVDLYKQRSTKTK</sequence>
<dbReference type="OrthoDB" id="2320579at2"/>
<evidence type="ECO:0000313" key="3">
    <source>
        <dbReference type="Proteomes" id="UP000187499"/>
    </source>
</evidence>
<feature type="transmembrane region" description="Helical" evidence="1">
    <location>
        <begin position="41"/>
        <end position="61"/>
    </location>
</feature>
<gene>
    <name evidence="2" type="ORF">BTM29_00075</name>
</gene>
<protein>
    <submittedName>
        <fullName evidence="2">Uncharacterized protein</fullName>
    </submittedName>
</protein>
<feature type="transmembrane region" description="Helical" evidence="1">
    <location>
        <begin position="12"/>
        <end position="29"/>
    </location>
</feature>
<evidence type="ECO:0000313" key="2">
    <source>
        <dbReference type="EMBL" id="APX71040.1"/>
    </source>
</evidence>
<dbReference type="KEGG" id="lalw:BTM29_00075"/>
<keyword evidence="1" id="KW-1133">Transmembrane helix</keyword>
<accession>A0A1P8PZJ4</accession>
<evidence type="ECO:0000256" key="1">
    <source>
        <dbReference type="SAM" id="Phobius"/>
    </source>
</evidence>
<proteinExistence type="predicted"/>
<dbReference type="EMBL" id="CP019323">
    <property type="protein sequence ID" value="APX71040.1"/>
    <property type="molecule type" value="Genomic_DNA"/>
</dbReference>
<name>A0A1P8PZJ4_9LACO</name>
<feature type="transmembrane region" description="Helical" evidence="1">
    <location>
        <begin position="67"/>
        <end position="91"/>
    </location>
</feature>
<dbReference type="RefSeq" id="WP_076613505.1">
    <property type="nucleotide sequence ID" value="NZ_CP019323.1"/>
</dbReference>